<dbReference type="Pfam" id="PF20215">
    <property type="entry name" value="DUF6575"/>
    <property type="match status" value="1"/>
</dbReference>
<organism evidence="2 3">
    <name type="scientific">Allochromatium vinosum (strain ATCC 17899 / DSM 180 / NBRC 103801 / NCIMB 10441 / D)</name>
    <name type="common">Chromatium vinosum</name>
    <dbReference type="NCBI Taxonomy" id="572477"/>
    <lineage>
        <taxon>Bacteria</taxon>
        <taxon>Pseudomonadati</taxon>
        <taxon>Pseudomonadota</taxon>
        <taxon>Gammaproteobacteria</taxon>
        <taxon>Chromatiales</taxon>
        <taxon>Chromatiaceae</taxon>
        <taxon>Allochromatium</taxon>
    </lineage>
</organism>
<sequence>MGVAMNLLTPRLNLLFYDYPQVFTAKDKVDCYYVCMVVEELESGPLYLALQISNKRLRGLLSGALDLRAIYQFPEISLFRLAEFQEDGETLAFTGAAYDMCPVEYLPDEGLYFDGDEIAGEALEHNSPVSHIGLSVKEAEKNAQIGIAKLSEFLALYQNVLKHLARIAAKEIKCKINRKETPFNVDVYGFSHGSFTVHVKSSYQCDLFGDNALLAAAYSKLNGFIELAESPESAVIELQKIKGHAANSIIKLVEFVDSQCCPLTHSWASPSTGRSEKRDLSVSSAKALAELCRQRNDLFDEEIVLEGSIVRANEEANTWKMTNLRDGKRYSGEVDPDSGLSMTGVIIGKEIYRFYCRERVEVVLGTGQEVTRLRVYKIEKNV</sequence>
<dbReference type="Proteomes" id="UP000001441">
    <property type="component" value="Chromosome"/>
</dbReference>
<dbReference type="eggNOG" id="ENOG5033K86">
    <property type="taxonomic scope" value="Bacteria"/>
</dbReference>
<evidence type="ECO:0000313" key="3">
    <source>
        <dbReference type="Proteomes" id="UP000001441"/>
    </source>
</evidence>
<feature type="domain" description="DUF6575" evidence="1">
    <location>
        <begin position="16"/>
        <end position="145"/>
    </location>
</feature>
<dbReference type="KEGG" id="alv:Alvin_0334"/>
<dbReference type="HOGENOM" id="CLU_741536_0_0_6"/>
<keyword evidence="3" id="KW-1185">Reference proteome</keyword>
<reference evidence="2 3" key="1">
    <citation type="journal article" date="2011" name="Stand. Genomic Sci.">
        <title>Complete genome sequence of Allochromatium vinosum DSM 180(T).</title>
        <authorList>
            <person name="Weissgerber T."/>
            <person name="Zigann R."/>
            <person name="Bruce D."/>
            <person name="Chang Y.J."/>
            <person name="Detter J.C."/>
            <person name="Han C."/>
            <person name="Hauser L."/>
            <person name="Jeffries C.D."/>
            <person name="Land M."/>
            <person name="Munk A.C."/>
            <person name="Tapia R."/>
            <person name="Dahl C."/>
        </authorList>
    </citation>
    <scope>NUCLEOTIDE SEQUENCE [LARGE SCALE GENOMIC DNA]</scope>
    <source>
        <strain evidence="3">ATCC 17899 / DSM 180 / NBRC 103801 / NCIMB 10441 / D</strain>
    </source>
</reference>
<name>D3RMN8_ALLVD</name>
<protein>
    <recommendedName>
        <fullName evidence="1">DUF6575 domain-containing protein</fullName>
    </recommendedName>
</protein>
<dbReference type="EMBL" id="CP001896">
    <property type="protein sequence ID" value="ADC61296.1"/>
    <property type="molecule type" value="Genomic_DNA"/>
</dbReference>
<proteinExistence type="predicted"/>
<dbReference type="InterPro" id="IPR046482">
    <property type="entry name" value="DUF6575"/>
</dbReference>
<gene>
    <name evidence="2" type="ordered locus">Alvin_0334</name>
</gene>
<dbReference type="AlphaFoldDB" id="D3RMN8"/>
<accession>D3RMN8</accession>
<evidence type="ECO:0000313" key="2">
    <source>
        <dbReference type="EMBL" id="ADC61296.1"/>
    </source>
</evidence>
<evidence type="ECO:0000259" key="1">
    <source>
        <dbReference type="Pfam" id="PF20215"/>
    </source>
</evidence>